<evidence type="ECO:0000313" key="20">
    <source>
        <dbReference type="EMBL" id="KAK3325406.1"/>
    </source>
</evidence>
<evidence type="ECO:0000256" key="11">
    <source>
        <dbReference type="ARBA" id="ARBA00023187"/>
    </source>
</evidence>
<dbReference type="InterPro" id="IPR036875">
    <property type="entry name" value="Znf_CCHC_sf"/>
</dbReference>
<dbReference type="GO" id="GO:0005829">
    <property type="term" value="C:cytosol"/>
    <property type="evidence" value="ECO:0007669"/>
    <property type="project" value="UniProtKB-ARBA"/>
</dbReference>
<feature type="region of interest" description="Disordered" evidence="18">
    <location>
        <begin position="434"/>
        <end position="637"/>
    </location>
</feature>
<accession>A0AAE0IHW5</accession>
<feature type="compositionally biased region" description="Low complexity" evidence="18">
    <location>
        <begin position="539"/>
        <end position="553"/>
    </location>
</feature>
<keyword evidence="9 16" id="KW-0862">Zinc</keyword>
<dbReference type="SMART" id="SM00343">
    <property type="entry name" value="ZnF_C2HC"/>
    <property type="match status" value="2"/>
</dbReference>
<gene>
    <name evidence="20" type="ORF">B0H66DRAFT_615919</name>
</gene>
<comment type="caution">
    <text evidence="20">The sequence shown here is derived from an EMBL/GenBank/DDBJ whole genome shotgun (WGS) entry which is preliminary data.</text>
</comment>
<evidence type="ECO:0000256" key="8">
    <source>
        <dbReference type="ARBA" id="ARBA00022771"/>
    </source>
</evidence>
<feature type="compositionally biased region" description="Pro residues" evidence="18">
    <location>
        <begin position="611"/>
        <end position="637"/>
    </location>
</feature>
<sequence>MAWRNQGITGSNNIPLGKVRRFGGSEDGGGSPLSSSNGFANGDRDRVVERERDIKIERFERDRDVKRGRSPERADQDGPKRRKKRNRWGDATENKAAGLMGLPTAIVANMTSEQLEAYTLHLRIEEITQKLKIDDVVPADGDRSPSPAPQYDNHGRRVNTREYRYRKRLEDERHKLIERAMKTIPNYHPPQDYRRPTKTQEKVYVPVNDYPEINFSMIANPLTLITPNPLTPFICAALPGMVGLLIGPRGNTLKKMETESGAKIAIRGKGSVKEGKGRSDAAHSSNQEEDLHCLIMADTEDKVNKAKKLIHNIIETAASIPEGQNELKRNQLRELAALNGTLRDDENQACQNCGQIGHRKYDCPEKQNFTANIICRVCGNAGHMARDCPDRQRGANWRNDGPAGARPAGHIGGGGDAVDREYEQLMQELGGTGAAPARIEAGPGSYNGNGAPGGGRGDGDARPWQRGPTGAPAPWRARREDRDRDDEGGRGGPPSGGPSGGPAPWARDRGNRGNDGRDGGDTYYGGGQSNYGGGPPAPGAAAPWQQAPGAPAGYVGGYGGYPGVPGYGAPPGLGAAPPGLPPPPPGAMGGAPPGLPPGGITALIQQYANAVPPPPPPSGEAPPPPPMDQPPPPPPGA</sequence>
<evidence type="ECO:0000256" key="13">
    <source>
        <dbReference type="ARBA" id="ARBA00053279"/>
    </source>
</evidence>
<feature type="compositionally biased region" description="Basic and acidic residues" evidence="18">
    <location>
        <begin position="42"/>
        <end position="79"/>
    </location>
</feature>
<feature type="domain" description="CCHC-type" evidence="19">
    <location>
        <begin position="350"/>
        <end position="365"/>
    </location>
</feature>
<dbReference type="PROSITE" id="PS50158">
    <property type="entry name" value="ZF_CCHC"/>
    <property type="match status" value="2"/>
</dbReference>
<keyword evidence="10 15" id="KW-0694">RNA-binding</keyword>
<feature type="region of interest" description="Disordered" evidence="18">
    <location>
        <begin position="393"/>
        <end position="417"/>
    </location>
</feature>
<evidence type="ECO:0000256" key="17">
    <source>
        <dbReference type="SAM" id="Coils"/>
    </source>
</evidence>
<evidence type="ECO:0000256" key="3">
    <source>
        <dbReference type="ARBA" id="ARBA00017984"/>
    </source>
</evidence>
<feature type="compositionally biased region" description="Gly residues" evidence="18">
    <location>
        <begin position="554"/>
        <end position="571"/>
    </location>
</feature>
<feature type="compositionally biased region" description="Gly residues" evidence="18">
    <location>
        <begin position="522"/>
        <end position="534"/>
    </location>
</feature>
<proteinExistence type="inferred from homology"/>
<dbReference type="PANTHER" id="PTHR11208:SF45">
    <property type="entry name" value="SPLICING FACTOR 1"/>
    <property type="match status" value="1"/>
</dbReference>
<evidence type="ECO:0000256" key="2">
    <source>
        <dbReference type="ARBA" id="ARBA00010382"/>
    </source>
</evidence>
<dbReference type="InterPro" id="IPR045071">
    <property type="entry name" value="BBP-like"/>
</dbReference>
<dbReference type="PROSITE" id="PS50084">
    <property type="entry name" value="KH_TYPE_1"/>
    <property type="match status" value="1"/>
</dbReference>
<evidence type="ECO:0000313" key="21">
    <source>
        <dbReference type="Proteomes" id="UP001283341"/>
    </source>
</evidence>
<evidence type="ECO:0000256" key="18">
    <source>
        <dbReference type="SAM" id="MobiDB-lite"/>
    </source>
</evidence>
<evidence type="ECO:0000256" key="1">
    <source>
        <dbReference type="ARBA" id="ARBA00004123"/>
    </source>
</evidence>
<dbReference type="SUPFAM" id="SSF54791">
    <property type="entry name" value="Eukaryotic type KH-domain (KH-domain type I)"/>
    <property type="match status" value="1"/>
</dbReference>
<evidence type="ECO:0000256" key="12">
    <source>
        <dbReference type="ARBA" id="ARBA00023242"/>
    </source>
</evidence>
<protein>
    <recommendedName>
        <fullName evidence="3 16">Branchpoint-bridging protein</fullName>
    </recommendedName>
</protein>
<keyword evidence="11 16" id="KW-0508">mRNA splicing</keyword>
<organism evidence="20 21">
    <name type="scientific">Apodospora peruviana</name>
    <dbReference type="NCBI Taxonomy" id="516989"/>
    <lineage>
        <taxon>Eukaryota</taxon>
        <taxon>Fungi</taxon>
        <taxon>Dikarya</taxon>
        <taxon>Ascomycota</taxon>
        <taxon>Pezizomycotina</taxon>
        <taxon>Sordariomycetes</taxon>
        <taxon>Sordariomycetidae</taxon>
        <taxon>Sordariales</taxon>
        <taxon>Lasiosphaeriaceae</taxon>
        <taxon>Apodospora</taxon>
    </lineage>
</organism>
<evidence type="ECO:0000256" key="10">
    <source>
        <dbReference type="ARBA" id="ARBA00022884"/>
    </source>
</evidence>
<keyword evidence="21" id="KW-1185">Reference proteome</keyword>
<comment type="function">
    <text evidence="13 16">Necessary for the splicing of pre-mRNA. Has a role in the recognition of the branch site (5'-UACUAAC-3'), the pyrimidine tract and the 3'-splice site at the 3'-end of introns.</text>
</comment>
<dbReference type="InterPro" id="IPR004087">
    <property type="entry name" value="KH_dom"/>
</dbReference>
<dbReference type="AlphaFoldDB" id="A0AAE0IHW5"/>
<dbReference type="FunFam" id="3.30.1370.10:FF:000024">
    <property type="entry name" value="Branchpoint-bridging protein-like protein"/>
    <property type="match status" value="1"/>
</dbReference>
<dbReference type="GO" id="GO:0000243">
    <property type="term" value="C:commitment complex"/>
    <property type="evidence" value="ECO:0007669"/>
    <property type="project" value="UniProtKB-ARBA"/>
</dbReference>
<evidence type="ECO:0000256" key="6">
    <source>
        <dbReference type="ARBA" id="ARBA00022728"/>
    </source>
</evidence>
<dbReference type="GO" id="GO:0003729">
    <property type="term" value="F:mRNA binding"/>
    <property type="evidence" value="ECO:0007669"/>
    <property type="project" value="TreeGrafter"/>
</dbReference>
<keyword evidence="4 16" id="KW-0507">mRNA processing</keyword>
<feature type="compositionally biased region" description="Polar residues" evidence="18">
    <location>
        <begin position="1"/>
        <end position="14"/>
    </location>
</feature>
<feature type="coiled-coil region" evidence="17">
    <location>
        <begin position="296"/>
        <end position="348"/>
    </location>
</feature>
<feature type="compositionally biased region" description="Gly residues" evidence="18">
    <location>
        <begin position="445"/>
        <end position="456"/>
    </location>
</feature>
<keyword evidence="12 16" id="KW-0539">Nucleus</keyword>
<feature type="region of interest" description="Disordered" evidence="18">
    <location>
        <begin position="137"/>
        <end position="156"/>
    </location>
</feature>
<dbReference type="InterPro" id="IPR047086">
    <property type="entry name" value="SF1-HH_sf"/>
</dbReference>
<dbReference type="Gene3D" id="4.10.60.10">
    <property type="entry name" value="Zinc finger, CCHC-type"/>
    <property type="match status" value="1"/>
</dbReference>
<dbReference type="Proteomes" id="UP001283341">
    <property type="component" value="Unassembled WGS sequence"/>
</dbReference>
<keyword evidence="7" id="KW-0677">Repeat</keyword>
<keyword evidence="8 14" id="KW-0863">Zinc-finger</keyword>
<feature type="compositionally biased region" description="Basic and acidic residues" evidence="18">
    <location>
        <begin position="477"/>
        <end position="489"/>
    </location>
</feature>
<dbReference type="CDD" id="cd02395">
    <property type="entry name" value="KH-I_BBP"/>
    <property type="match status" value="1"/>
</dbReference>
<dbReference type="InterPro" id="IPR001878">
    <property type="entry name" value="Znf_CCHC"/>
</dbReference>
<evidence type="ECO:0000259" key="19">
    <source>
        <dbReference type="PROSITE" id="PS50158"/>
    </source>
</evidence>
<dbReference type="SMART" id="SM00322">
    <property type="entry name" value="KH"/>
    <property type="match status" value="1"/>
</dbReference>
<dbReference type="InterPro" id="IPR036612">
    <property type="entry name" value="KH_dom_type_1_sf"/>
</dbReference>
<dbReference type="GO" id="GO:0008270">
    <property type="term" value="F:zinc ion binding"/>
    <property type="evidence" value="ECO:0007669"/>
    <property type="project" value="UniProtKB-UniRule"/>
</dbReference>
<reference evidence="20" key="2">
    <citation type="submission" date="2023-06" db="EMBL/GenBank/DDBJ databases">
        <authorList>
            <consortium name="Lawrence Berkeley National Laboratory"/>
            <person name="Haridas S."/>
            <person name="Hensen N."/>
            <person name="Bonometti L."/>
            <person name="Westerberg I."/>
            <person name="Brannstrom I.O."/>
            <person name="Guillou S."/>
            <person name="Cros-Aarteil S."/>
            <person name="Calhoun S."/>
            <person name="Kuo A."/>
            <person name="Mondo S."/>
            <person name="Pangilinan J."/>
            <person name="Riley R."/>
            <person name="Labutti K."/>
            <person name="Andreopoulos B."/>
            <person name="Lipzen A."/>
            <person name="Chen C."/>
            <person name="Yanf M."/>
            <person name="Daum C."/>
            <person name="Ng V."/>
            <person name="Clum A."/>
            <person name="Steindorff A."/>
            <person name="Ohm R."/>
            <person name="Martin F."/>
            <person name="Silar P."/>
            <person name="Natvig D."/>
            <person name="Lalanne C."/>
            <person name="Gautier V."/>
            <person name="Ament-Velasquez S.L."/>
            <person name="Kruys A."/>
            <person name="Hutchinson M.I."/>
            <person name="Powell A.J."/>
            <person name="Barry K."/>
            <person name="Miller A.N."/>
            <person name="Grigoriev I.V."/>
            <person name="Debuchy R."/>
            <person name="Gladieux P."/>
            <person name="Thoren M.H."/>
            <person name="Johannesson H."/>
        </authorList>
    </citation>
    <scope>NUCLEOTIDE SEQUENCE</scope>
    <source>
        <strain evidence="20">CBS 118394</strain>
    </source>
</reference>
<feature type="compositionally biased region" description="Basic and acidic residues" evidence="18">
    <location>
        <begin position="506"/>
        <end position="520"/>
    </location>
</feature>
<keyword evidence="5 16" id="KW-0479">Metal-binding</keyword>
<feature type="compositionally biased region" description="Gly residues" evidence="18">
    <location>
        <begin position="490"/>
        <end position="500"/>
    </location>
</feature>
<evidence type="ECO:0000256" key="14">
    <source>
        <dbReference type="PROSITE-ProRule" id="PRU00047"/>
    </source>
</evidence>
<dbReference type="GO" id="GO:0045131">
    <property type="term" value="F:pre-mRNA branch point binding"/>
    <property type="evidence" value="ECO:0007669"/>
    <property type="project" value="UniProtKB-UniRule"/>
</dbReference>
<comment type="subcellular location">
    <subcellularLocation>
        <location evidence="1 16">Nucleus</location>
    </subcellularLocation>
</comment>
<dbReference type="SUPFAM" id="SSF57756">
    <property type="entry name" value="Retrovirus zinc finger-like domains"/>
    <property type="match status" value="1"/>
</dbReference>
<evidence type="ECO:0000256" key="15">
    <source>
        <dbReference type="PROSITE-ProRule" id="PRU00117"/>
    </source>
</evidence>
<dbReference type="Pfam" id="PF16275">
    <property type="entry name" value="SF1-HH"/>
    <property type="match status" value="1"/>
</dbReference>
<dbReference type="InterPro" id="IPR055256">
    <property type="entry name" value="KH_1_KHDC4/BBP-like"/>
</dbReference>
<name>A0AAE0IHW5_9PEZI</name>
<dbReference type="Pfam" id="PF00098">
    <property type="entry name" value="zf-CCHC"/>
    <property type="match status" value="2"/>
</dbReference>
<evidence type="ECO:0000256" key="7">
    <source>
        <dbReference type="ARBA" id="ARBA00022737"/>
    </source>
</evidence>
<evidence type="ECO:0000256" key="16">
    <source>
        <dbReference type="RuleBase" id="RU367126"/>
    </source>
</evidence>
<keyword evidence="6 16" id="KW-0747">Spliceosome</keyword>
<dbReference type="Gene3D" id="3.30.1370.10">
    <property type="entry name" value="K Homology domain, type 1"/>
    <property type="match status" value="1"/>
</dbReference>
<dbReference type="GO" id="GO:0000398">
    <property type="term" value="P:mRNA splicing, via spliceosome"/>
    <property type="evidence" value="ECO:0007669"/>
    <property type="project" value="UniProtKB-UniRule"/>
</dbReference>
<evidence type="ECO:0000256" key="9">
    <source>
        <dbReference type="ARBA" id="ARBA00022833"/>
    </source>
</evidence>
<dbReference type="FunFam" id="4.10.60.10:FF:000030">
    <property type="entry name" value="Branchpoint-bridging protein"/>
    <property type="match status" value="1"/>
</dbReference>
<dbReference type="Pfam" id="PF22675">
    <property type="entry name" value="KH-I_KHDC4-BBP"/>
    <property type="match status" value="1"/>
</dbReference>
<comment type="similarity">
    <text evidence="2 16">Belongs to the BBP/SF1 family.</text>
</comment>
<evidence type="ECO:0000256" key="4">
    <source>
        <dbReference type="ARBA" id="ARBA00022664"/>
    </source>
</evidence>
<evidence type="ECO:0000256" key="5">
    <source>
        <dbReference type="ARBA" id="ARBA00022723"/>
    </source>
</evidence>
<dbReference type="EMBL" id="JAUEDM010000002">
    <property type="protein sequence ID" value="KAK3325406.1"/>
    <property type="molecule type" value="Genomic_DNA"/>
</dbReference>
<dbReference type="GO" id="GO:0048024">
    <property type="term" value="P:regulation of mRNA splicing, via spliceosome"/>
    <property type="evidence" value="ECO:0007669"/>
    <property type="project" value="TreeGrafter"/>
</dbReference>
<feature type="region of interest" description="Disordered" evidence="18">
    <location>
        <begin position="1"/>
        <end position="95"/>
    </location>
</feature>
<dbReference type="Gene3D" id="6.10.140.1790">
    <property type="match status" value="1"/>
</dbReference>
<keyword evidence="17" id="KW-0175">Coiled coil</keyword>
<feature type="domain" description="CCHC-type" evidence="19">
    <location>
        <begin position="375"/>
        <end position="390"/>
    </location>
</feature>
<dbReference type="PANTHER" id="PTHR11208">
    <property type="entry name" value="RNA-BINDING PROTEIN RELATED"/>
    <property type="match status" value="1"/>
</dbReference>
<dbReference type="InterPro" id="IPR032570">
    <property type="entry name" value="SF1-HH"/>
</dbReference>
<reference evidence="20" key="1">
    <citation type="journal article" date="2023" name="Mol. Phylogenet. Evol.">
        <title>Genome-scale phylogeny and comparative genomics of the fungal order Sordariales.</title>
        <authorList>
            <person name="Hensen N."/>
            <person name="Bonometti L."/>
            <person name="Westerberg I."/>
            <person name="Brannstrom I.O."/>
            <person name="Guillou S."/>
            <person name="Cros-Aarteil S."/>
            <person name="Calhoun S."/>
            <person name="Haridas S."/>
            <person name="Kuo A."/>
            <person name="Mondo S."/>
            <person name="Pangilinan J."/>
            <person name="Riley R."/>
            <person name="LaButti K."/>
            <person name="Andreopoulos B."/>
            <person name="Lipzen A."/>
            <person name="Chen C."/>
            <person name="Yan M."/>
            <person name="Daum C."/>
            <person name="Ng V."/>
            <person name="Clum A."/>
            <person name="Steindorff A."/>
            <person name="Ohm R.A."/>
            <person name="Martin F."/>
            <person name="Silar P."/>
            <person name="Natvig D.O."/>
            <person name="Lalanne C."/>
            <person name="Gautier V."/>
            <person name="Ament-Velasquez S.L."/>
            <person name="Kruys A."/>
            <person name="Hutchinson M.I."/>
            <person name="Powell A.J."/>
            <person name="Barry K."/>
            <person name="Miller A.N."/>
            <person name="Grigoriev I.V."/>
            <person name="Debuchy R."/>
            <person name="Gladieux P."/>
            <person name="Hiltunen Thoren M."/>
            <person name="Johannesson H."/>
        </authorList>
    </citation>
    <scope>NUCLEOTIDE SEQUENCE</scope>
    <source>
        <strain evidence="20">CBS 118394</strain>
    </source>
</reference>